<dbReference type="RefSeq" id="WP_076099391.1">
    <property type="nucleotide sequence ID" value="NZ_MKQN01000019.1"/>
</dbReference>
<feature type="region of interest" description="Disordered" evidence="1">
    <location>
        <begin position="304"/>
        <end position="359"/>
    </location>
</feature>
<evidence type="ECO:0000313" key="3">
    <source>
        <dbReference type="EMBL" id="OMD19709.1"/>
    </source>
</evidence>
<dbReference type="NCBIfam" id="TIGR02832">
    <property type="entry name" value="spo_yunB"/>
    <property type="match status" value="1"/>
</dbReference>
<protein>
    <submittedName>
        <fullName evidence="3">Sporulation protein YunB</fullName>
    </submittedName>
</protein>
<feature type="region of interest" description="Disordered" evidence="1">
    <location>
        <begin position="37"/>
        <end position="81"/>
    </location>
</feature>
<organism evidence="3 4">
    <name type="scientific">Paenibacillus odorifer</name>
    <dbReference type="NCBI Taxonomy" id="189426"/>
    <lineage>
        <taxon>Bacteria</taxon>
        <taxon>Bacillati</taxon>
        <taxon>Bacillota</taxon>
        <taxon>Bacilli</taxon>
        <taxon>Bacillales</taxon>
        <taxon>Paenibacillaceae</taxon>
        <taxon>Paenibacillus</taxon>
    </lineage>
</organism>
<dbReference type="EMBL" id="MPVP01000230">
    <property type="protein sequence ID" value="OMD19709.1"/>
    <property type="molecule type" value="Genomic_DNA"/>
</dbReference>
<evidence type="ECO:0000256" key="1">
    <source>
        <dbReference type="SAM" id="MobiDB-lite"/>
    </source>
</evidence>
<proteinExistence type="predicted"/>
<feature type="compositionally biased region" description="Low complexity" evidence="1">
    <location>
        <begin position="37"/>
        <end position="48"/>
    </location>
</feature>
<evidence type="ECO:0000313" key="4">
    <source>
        <dbReference type="Proteomes" id="UP000187158"/>
    </source>
</evidence>
<keyword evidence="2" id="KW-1133">Transmembrane helix</keyword>
<gene>
    <name evidence="3" type="ORF">BSO21_25085</name>
</gene>
<feature type="transmembrane region" description="Helical" evidence="2">
    <location>
        <begin position="91"/>
        <end position="110"/>
    </location>
</feature>
<dbReference type="Proteomes" id="UP000187158">
    <property type="component" value="Unassembled WGS sequence"/>
</dbReference>
<feature type="compositionally biased region" description="Low complexity" evidence="1">
    <location>
        <begin position="323"/>
        <end position="346"/>
    </location>
</feature>
<keyword evidence="2" id="KW-0812">Transmembrane</keyword>
<reference evidence="3 4" key="1">
    <citation type="submission" date="2016-11" db="EMBL/GenBank/DDBJ databases">
        <title>Paenibacillus species isolates.</title>
        <authorList>
            <person name="Beno S.M."/>
        </authorList>
    </citation>
    <scope>NUCLEOTIDE SEQUENCE [LARGE SCALE GENOMIC DNA]</scope>
    <source>
        <strain evidence="3 4">FSL H7-0433</strain>
    </source>
</reference>
<name>A0ABX3GGZ5_9BACL</name>
<keyword evidence="4" id="KW-1185">Reference proteome</keyword>
<keyword evidence="2" id="KW-0472">Membrane</keyword>
<feature type="compositionally biased region" description="Basic and acidic residues" evidence="1">
    <location>
        <begin position="347"/>
        <end position="359"/>
    </location>
</feature>
<dbReference type="Pfam" id="PF09560">
    <property type="entry name" value="Spore_YunB"/>
    <property type="match status" value="1"/>
</dbReference>
<dbReference type="InterPro" id="IPR014197">
    <property type="entry name" value="Sporulation_prot_YunB"/>
</dbReference>
<accession>A0ABX3GGZ5</accession>
<evidence type="ECO:0000256" key="2">
    <source>
        <dbReference type="SAM" id="Phobius"/>
    </source>
</evidence>
<sequence length="359" mass="39206">MGRLKKWGNRRLRIPDLGHFRLPKINGDTNRRFSARSSAFKSKPSRAAVRPQRTRFEAKRSKGRFRLSSRPESKVTVAGGRTHKPRSRRKFWLIASLVILVLVLQSLRYVELHMKPPILHLAQIRVKQIATESINKAITSQVANGGNAEELIDWKTDKNGKISGFMLNYAEHMRITSQAAQVIQSTLQELHNRTEYIPLGQALGSPLIASYGPDIPIKIEPQGAVKVELSTRQQNAGINMILVEVYIHIVTEVAVVIPFDMEPQVVDTEIPVSYLMVVGDVPMYYYDNQGQPVGANGSSAPGIAIPAPAVGGDKSGVVDQGKDTSSNSQKDNSSSPAATDPASTGAEHTEEDKGAGGGN</sequence>
<comment type="caution">
    <text evidence="3">The sequence shown here is derived from an EMBL/GenBank/DDBJ whole genome shotgun (WGS) entry which is preliminary data.</text>
</comment>